<dbReference type="InterPro" id="IPR051126">
    <property type="entry name" value="Thiosulfate_sulfurtransferase"/>
</dbReference>
<keyword evidence="6" id="KW-1185">Reference proteome</keyword>
<dbReference type="Proteomes" id="UP000604117">
    <property type="component" value="Unassembled WGS sequence"/>
</dbReference>
<sequence>MSAVFVSAAALAASPRPPVVLHVGDGLGGRIPGAVTVDLAALQSPPSTVDGKRPLPSIEDLQASARSWGISRDSTVVVYDAVGGTRAGRAWWVLTWAGLADVRLLDGGLAAWSAAGRPVTDAAPAPVPGDVVLSPGHLRELDAERSAEYAAAGRLFDARGAEAFAAGHIPGAISVPTRDNLDHAGRLLPEPVLRARFAAFDIDGRRPVGLYCGGGVAAAHQAAVLASLGIETALFVGSFSAWSGDPDRPVSRTPVPEVTR</sequence>
<comment type="caution">
    <text evidence="5">The sequence shown here is derived from an EMBL/GenBank/DDBJ whole genome shotgun (WGS) entry which is preliminary data.</text>
</comment>
<evidence type="ECO:0000256" key="1">
    <source>
        <dbReference type="ARBA" id="ARBA00012245"/>
    </source>
</evidence>
<dbReference type="PROSITE" id="PS00380">
    <property type="entry name" value="RHODANESE_1"/>
    <property type="match status" value="1"/>
</dbReference>
<dbReference type="EC" id="2.8.1.1" evidence="1"/>
<protein>
    <recommendedName>
        <fullName evidence="1">thiosulfate sulfurtransferase</fullName>
        <ecNumber evidence="1">2.8.1.1</ecNumber>
    </recommendedName>
</protein>
<dbReference type="SUPFAM" id="SSF52821">
    <property type="entry name" value="Rhodanese/Cell cycle control phosphatase"/>
    <property type="match status" value="2"/>
</dbReference>
<evidence type="ECO:0000259" key="4">
    <source>
        <dbReference type="PROSITE" id="PS50206"/>
    </source>
</evidence>
<keyword evidence="2" id="KW-0677">Repeat</keyword>
<dbReference type="InterPro" id="IPR001763">
    <property type="entry name" value="Rhodanese-like_dom"/>
</dbReference>
<reference evidence="5 6" key="1">
    <citation type="submission" date="2021-01" db="EMBL/GenBank/DDBJ databases">
        <title>Whole genome shotgun sequence of Asanoa siamensis NBRC 107932.</title>
        <authorList>
            <person name="Komaki H."/>
            <person name="Tamura T."/>
        </authorList>
    </citation>
    <scope>NUCLEOTIDE SEQUENCE [LARGE SCALE GENOMIC DNA]</scope>
    <source>
        <strain evidence="5 6">NBRC 107932</strain>
    </source>
</reference>
<evidence type="ECO:0000256" key="2">
    <source>
        <dbReference type="ARBA" id="ARBA00022737"/>
    </source>
</evidence>
<proteinExistence type="predicted"/>
<dbReference type="Pfam" id="PF00581">
    <property type="entry name" value="Rhodanese"/>
    <property type="match status" value="2"/>
</dbReference>
<dbReference type="RefSeq" id="WP_203716763.1">
    <property type="nucleotide sequence ID" value="NZ_BONE01000050.1"/>
</dbReference>
<feature type="domain" description="Rhodanese" evidence="4">
    <location>
        <begin position="149"/>
        <end position="251"/>
    </location>
</feature>
<comment type="catalytic activity">
    <reaction evidence="3">
        <text>thiosulfate + hydrogen cyanide = thiocyanate + sulfite + 2 H(+)</text>
        <dbReference type="Rhea" id="RHEA:16881"/>
        <dbReference type="ChEBI" id="CHEBI:15378"/>
        <dbReference type="ChEBI" id="CHEBI:17359"/>
        <dbReference type="ChEBI" id="CHEBI:18022"/>
        <dbReference type="ChEBI" id="CHEBI:18407"/>
        <dbReference type="ChEBI" id="CHEBI:33542"/>
        <dbReference type="EC" id="2.8.1.1"/>
    </reaction>
</comment>
<feature type="domain" description="Rhodanese" evidence="4">
    <location>
        <begin position="28"/>
        <end position="121"/>
    </location>
</feature>
<dbReference type="PANTHER" id="PTHR43855:SF1">
    <property type="entry name" value="THIOSULFATE SULFURTRANSFERASE"/>
    <property type="match status" value="1"/>
</dbReference>
<evidence type="ECO:0000313" key="5">
    <source>
        <dbReference type="EMBL" id="GIF75924.1"/>
    </source>
</evidence>
<dbReference type="Gene3D" id="3.40.250.10">
    <property type="entry name" value="Rhodanese-like domain"/>
    <property type="match status" value="2"/>
</dbReference>
<evidence type="ECO:0000256" key="3">
    <source>
        <dbReference type="ARBA" id="ARBA00047549"/>
    </source>
</evidence>
<name>A0ABQ4CXB1_9ACTN</name>
<dbReference type="CDD" id="cd01448">
    <property type="entry name" value="TST_Repeat_1"/>
    <property type="match status" value="1"/>
</dbReference>
<accession>A0ABQ4CXB1</accession>
<dbReference type="InterPro" id="IPR036873">
    <property type="entry name" value="Rhodanese-like_dom_sf"/>
</dbReference>
<dbReference type="PANTHER" id="PTHR43855">
    <property type="entry name" value="THIOSULFATE SULFURTRANSFERASE"/>
    <property type="match status" value="1"/>
</dbReference>
<dbReference type="InterPro" id="IPR001307">
    <property type="entry name" value="Thiosulphate_STrfase_CS"/>
</dbReference>
<gene>
    <name evidence="5" type="ORF">Asi02nite_54420</name>
</gene>
<dbReference type="EMBL" id="BONE01000050">
    <property type="protein sequence ID" value="GIF75924.1"/>
    <property type="molecule type" value="Genomic_DNA"/>
</dbReference>
<dbReference type="PROSITE" id="PS50206">
    <property type="entry name" value="RHODANESE_3"/>
    <property type="match status" value="2"/>
</dbReference>
<dbReference type="SMART" id="SM00450">
    <property type="entry name" value="RHOD"/>
    <property type="match status" value="2"/>
</dbReference>
<evidence type="ECO:0000313" key="6">
    <source>
        <dbReference type="Proteomes" id="UP000604117"/>
    </source>
</evidence>
<organism evidence="5 6">
    <name type="scientific">Asanoa siamensis</name>
    <dbReference type="NCBI Taxonomy" id="926357"/>
    <lineage>
        <taxon>Bacteria</taxon>
        <taxon>Bacillati</taxon>
        <taxon>Actinomycetota</taxon>
        <taxon>Actinomycetes</taxon>
        <taxon>Micromonosporales</taxon>
        <taxon>Micromonosporaceae</taxon>
        <taxon>Asanoa</taxon>
    </lineage>
</organism>